<keyword evidence="6 7" id="KW-0472">Membrane</keyword>
<feature type="domain" description="ABC transmembrane type-1" evidence="8">
    <location>
        <begin position="72"/>
        <end position="286"/>
    </location>
</feature>
<dbReference type="RefSeq" id="WP_081019025.1">
    <property type="nucleotide sequence ID" value="NZ_CZBP01000050.1"/>
</dbReference>
<evidence type="ECO:0000256" key="1">
    <source>
        <dbReference type="ARBA" id="ARBA00004651"/>
    </source>
</evidence>
<evidence type="ECO:0000256" key="3">
    <source>
        <dbReference type="ARBA" id="ARBA00022475"/>
    </source>
</evidence>
<dbReference type="EMBL" id="CZBP01000050">
    <property type="protein sequence ID" value="CUQ41727.1"/>
    <property type="molecule type" value="Genomic_DNA"/>
</dbReference>
<protein>
    <submittedName>
        <fullName evidence="9">sn-glycerol-3-phosphate transport system permease protein ugpA</fullName>
    </submittedName>
</protein>
<evidence type="ECO:0000256" key="2">
    <source>
        <dbReference type="ARBA" id="ARBA00022448"/>
    </source>
</evidence>
<evidence type="ECO:0000256" key="5">
    <source>
        <dbReference type="ARBA" id="ARBA00022989"/>
    </source>
</evidence>
<evidence type="ECO:0000259" key="8">
    <source>
        <dbReference type="PROSITE" id="PS50928"/>
    </source>
</evidence>
<keyword evidence="4 7" id="KW-0812">Transmembrane</keyword>
<sequence length="297" mass="34159">MKAISKRKKMDYISGYTMILPLVLGLGVFYFYPIFKVFYDSFHEVGAFNKTKWVGLENYIQMFHDSTMWHALFNTMRYVLVIVPSVIILSLLLAVFLNMKIKGKSFFRVVYFIPAITMSAAVAMIWRWMFNSDYGIINYILNIFGMDSVQFLSNPQLAWIAICIVSVWSSVGYNMIILLAGIQGISRSYYEAASMDGASGIRQFFSITLPLITPTLFFVLVTTLISTFQTFDTIYMMIQKTGLAMESSQSMVVYFYKNAFEFSKKGYASALAVFLFLIIMLITALQMKLQKKWVNYE</sequence>
<feature type="transmembrane region" description="Helical" evidence="7">
    <location>
        <begin position="266"/>
        <end position="285"/>
    </location>
</feature>
<feature type="transmembrane region" description="Helical" evidence="7">
    <location>
        <begin position="78"/>
        <end position="97"/>
    </location>
</feature>
<reference evidence="9 10" key="1">
    <citation type="submission" date="2015-09" db="EMBL/GenBank/DDBJ databases">
        <authorList>
            <consortium name="Pathogen Informatics"/>
        </authorList>
    </citation>
    <scope>NUCLEOTIDE SEQUENCE [LARGE SCALE GENOMIC DNA]</scope>
    <source>
        <strain evidence="9 10">2789STDY5834957</strain>
    </source>
</reference>
<dbReference type="GO" id="GO:0005886">
    <property type="term" value="C:plasma membrane"/>
    <property type="evidence" value="ECO:0007669"/>
    <property type="project" value="UniProtKB-SubCell"/>
</dbReference>
<evidence type="ECO:0000313" key="9">
    <source>
        <dbReference type="EMBL" id="CUQ41727.1"/>
    </source>
</evidence>
<proteinExistence type="inferred from homology"/>
<dbReference type="InterPro" id="IPR051393">
    <property type="entry name" value="ABC_transporter_permease"/>
</dbReference>
<dbReference type="Gene3D" id="1.10.3720.10">
    <property type="entry name" value="MetI-like"/>
    <property type="match status" value="1"/>
</dbReference>
<dbReference type="AlphaFoldDB" id="A0A174WBA8"/>
<feature type="transmembrane region" description="Helical" evidence="7">
    <location>
        <begin position="157"/>
        <end position="182"/>
    </location>
</feature>
<organism evidence="9 10">
    <name type="scientific">Blautia obeum</name>
    <dbReference type="NCBI Taxonomy" id="40520"/>
    <lineage>
        <taxon>Bacteria</taxon>
        <taxon>Bacillati</taxon>
        <taxon>Bacillota</taxon>
        <taxon>Clostridia</taxon>
        <taxon>Lachnospirales</taxon>
        <taxon>Lachnospiraceae</taxon>
        <taxon>Blautia</taxon>
    </lineage>
</organism>
<evidence type="ECO:0000256" key="7">
    <source>
        <dbReference type="RuleBase" id="RU363032"/>
    </source>
</evidence>
<keyword evidence="3" id="KW-1003">Cell membrane</keyword>
<dbReference type="PANTHER" id="PTHR30193">
    <property type="entry name" value="ABC TRANSPORTER PERMEASE PROTEIN"/>
    <property type="match status" value="1"/>
</dbReference>
<dbReference type="SUPFAM" id="SSF161098">
    <property type="entry name" value="MetI-like"/>
    <property type="match status" value="1"/>
</dbReference>
<gene>
    <name evidence="9" type="primary">ugpA_8</name>
    <name evidence="9" type="ORF">ERS852569_03800</name>
</gene>
<dbReference type="PROSITE" id="PS50928">
    <property type="entry name" value="ABC_TM1"/>
    <property type="match status" value="1"/>
</dbReference>
<keyword evidence="2 7" id="KW-0813">Transport</keyword>
<dbReference type="CDD" id="cd06261">
    <property type="entry name" value="TM_PBP2"/>
    <property type="match status" value="1"/>
</dbReference>
<feature type="transmembrane region" description="Helical" evidence="7">
    <location>
        <begin position="203"/>
        <end position="228"/>
    </location>
</feature>
<dbReference type="GO" id="GO:0055085">
    <property type="term" value="P:transmembrane transport"/>
    <property type="evidence" value="ECO:0007669"/>
    <property type="project" value="InterPro"/>
</dbReference>
<feature type="transmembrane region" description="Helical" evidence="7">
    <location>
        <begin position="12"/>
        <end position="32"/>
    </location>
</feature>
<dbReference type="InterPro" id="IPR035906">
    <property type="entry name" value="MetI-like_sf"/>
</dbReference>
<dbReference type="PANTHER" id="PTHR30193:SF37">
    <property type="entry name" value="INNER MEMBRANE ABC TRANSPORTER PERMEASE PROTEIN YCJO"/>
    <property type="match status" value="1"/>
</dbReference>
<dbReference type="InterPro" id="IPR000515">
    <property type="entry name" value="MetI-like"/>
</dbReference>
<dbReference type="Proteomes" id="UP000095762">
    <property type="component" value="Unassembled WGS sequence"/>
</dbReference>
<evidence type="ECO:0000256" key="6">
    <source>
        <dbReference type="ARBA" id="ARBA00023136"/>
    </source>
</evidence>
<accession>A0A174WBA8</accession>
<name>A0A174WBA8_9FIRM</name>
<comment type="similarity">
    <text evidence="7">Belongs to the binding-protein-dependent transport system permease family.</text>
</comment>
<comment type="subcellular location">
    <subcellularLocation>
        <location evidence="1 7">Cell membrane</location>
        <topology evidence="1 7">Multi-pass membrane protein</topology>
    </subcellularLocation>
</comment>
<evidence type="ECO:0000313" key="10">
    <source>
        <dbReference type="Proteomes" id="UP000095762"/>
    </source>
</evidence>
<feature type="transmembrane region" description="Helical" evidence="7">
    <location>
        <begin position="109"/>
        <end position="129"/>
    </location>
</feature>
<dbReference type="Pfam" id="PF00528">
    <property type="entry name" value="BPD_transp_1"/>
    <property type="match status" value="1"/>
</dbReference>
<evidence type="ECO:0000256" key="4">
    <source>
        <dbReference type="ARBA" id="ARBA00022692"/>
    </source>
</evidence>
<keyword evidence="5 7" id="KW-1133">Transmembrane helix</keyword>